<sequence>MNPQFGLDRLKLNELLSITQPINHETAGNYPQSNIRLFWKNYKKIPAEDESDASILNGEVTLESGDQEIDSETDVRTTQFTKNIVTQTRTQMFYTIHLFIHPTPESCQGTIKK</sequence>
<organism evidence="1 2">
    <name type="scientific">Araneus ventricosus</name>
    <name type="common">Orbweaver spider</name>
    <name type="synonym">Epeira ventricosa</name>
    <dbReference type="NCBI Taxonomy" id="182803"/>
    <lineage>
        <taxon>Eukaryota</taxon>
        <taxon>Metazoa</taxon>
        <taxon>Ecdysozoa</taxon>
        <taxon>Arthropoda</taxon>
        <taxon>Chelicerata</taxon>
        <taxon>Arachnida</taxon>
        <taxon>Araneae</taxon>
        <taxon>Araneomorphae</taxon>
        <taxon>Entelegynae</taxon>
        <taxon>Araneoidea</taxon>
        <taxon>Araneidae</taxon>
        <taxon>Araneus</taxon>
    </lineage>
</organism>
<dbReference type="Proteomes" id="UP000499080">
    <property type="component" value="Unassembled WGS sequence"/>
</dbReference>
<accession>A0A4Y2BBD7</accession>
<evidence type="ECO:0000313" key="1">
    <source>
        <dbReference type="EMBL" id="GBL88424.1"/>
    </source>
</evidence>
<keyword evidence="2" id="KW-1185">Reference proteome</keyword>
<name>A0A4Y2BBD7_ARAVE</name>
<proteinExistence type="predicted"/>
<dbReference type="EMBL" id="BGPR01082740">
    <property type="protein sequence ID" value="GBL88424.1"/>
    <property type="molecule type" value="Genomic_DNA"/>
</dbReference>
<dbReference type="AlphaFoldDB" id="A0A4Y2BBD7"/>
<evidence type="ECO:0000313" key="2">
    <source>
        <dbReference type="Proteomes" id="UP000499080"/>
    </source>
</evidence>
<reference evidence="1 2" key="1">
    <citation type="journal article" date="2019" name="Sci. Rep.">
        <title>Orb-weaving spider Araneus ventricosus genome elucidates the spidroin gene catalogue.</title>
        <authorList>
            <person name="Kono N."/>
            <person name="Nakamura H."/>
            <person name="Ohtoshi R."/>
            <person name="Moran D.A.P."/>
            <person name="Shinohara A."/>
            <person name="Yoshida Y."/>
            <person name="Fujiwara M."/>
            <person name="Mori M."/>
            <person name="Tomita M."/>
            <person name="Arakawa K."/>
        </authorList>
    </citation>
    <scope>NUCLEOTIDE SEQUENCE [LARGE SCALE GENOMIC DNA]</scope>
</reference>
<comment type="caution">
    <text evidence="1">The sequence shown here is derived from an EMBL/GenBank/DDBJ whole genome shotgun (WGS) entry which is preliminary data.</text>
</comment>
<protein>
    <submittedName>
        <fullName evidence="1">Uncharacterized protein</fullName>
    </submittedName>
</protein>
<gene>
    <name evidence="1" type="ORF">AVEN_206895_1</name>
</gene>